<gene>
    <name evidence="1" type="ORF">LTRI10_LOCUS41226</name>
</gene>
<name>A0AAV2FS44_9ROSI</name>
<keyword evidence="2" id="KW-1185">Reference proteome</keyword>
<evidence type="ECO:0000313" key="2">
    <source>
        <dbReference type="Proteomes" id="UP001497516"/>
    </source>
</evidence>
<protein>
    <submittedName>
        <fullName evidence="1">Uncharacterized protein</fullName>
    </submittedName>
</protein>
<dbReference type="AlphaFoldDB" id="A0AAV2FS44"/>
<organism evidence="1 2">
    <name type="scientific">Linum trigynum</name>
    <dbReference type="NCBI Taxonomy" id="586398"/>
    <lineage>
        <taxon>Eukaryota</taxon>
        <taxon>Viridiplantae</taxon>
        <taxon>Streptophyta</taxon>
        <taxon>Embryophyta</taxon>
        <taxon>Tracheophyta</taxon>
        <taxon>Spermatophyta</taxon>
        <taxon>Magnoliopsida</taxon>
        <taxon>eudicotyledons</taxon>
        <taxon>Gunneridae</taxon>
        <taxon>Pentapetalae</taxon>
        <taxon>rosids</taxon>
        <taxon>fabids</taxon>
        <taxon>Malpighiales</taxon>
        <taxon>Linaceae</taxon>
        <taxon>Linum</taxon>
    </lineage>
</organism>
<proteinExistence type="predicted"/>
<reference evidence="1 2" key="1">
    <citation type="submission" date="2024-04" db="EMBL/GenBank/DDBJ databases">
        <authorList>
            <person name="Fracassetti M."/>
        </authorList>
    </citation>
    <scope>NUCLEOTIDE SEQUENCE [LARGE SCALE GENOMIC DNA]</scope>
</reference>
<dbReference type="EMBL" id="OZ034820">
    <property type="protein sequence ID" value="CAL1401149.1"/>
    <property type="molecule type" value="Genomic_DNA"/>
</dbReference>
<dbReference type="Proteomes" id="UP001497516">
    <property type="component" value="Chromosome 7"/>
</dbReference>
<accession>A0AAV2FS44</accession>
<evidence type="ECO:0000313" key="1">
    <source>
        <dbReference type="EMBL" id="CAL1401149.1"/>
    </source>
</evidence>
<sequence length="94" mass="10951">MYLEPPEIYLRARLNRVFCSSSSADFVWEPKLPSTYKFLVDKVLGEKMAPEKRTLSNQKELFISVSTDNTLTTLPERLRFTPTRSVRKEIPPFP</sequence>